<evidence type="ECO:0000313" key="1">
    <source>
        <dbReference type="EMBL" id="SFF58490.1"/>
    </source>
</evidence>
<sequence>MKIITSENHRHLQAEIENLIHNFNETGDMLVDGKRNKLKLFELKGIKVNVKSFKIPNAVNKIAYRFVRKSKAERSFKYAEYLLSKKVGTPQPIAYVEETTAFSFLRSFYLSEQLSYDLTYREIDLNKSGHEAILRAFTRFIFELHEKEIEFLDNSPGNTLIRLNEGNPKFFLVDLNRMNFKALNFSERMKNFSRLTQEKEVVRIMANEYAKQIDKNEEEVFEAMWFYIRKFQESFVRKKAFKKKFKL</sequence>
<keyword evidence="1" id="KW-0808">Transferase</keyword>
<gene>
    <name evidence="1" type="ORF">SAMN04488033_101115</name>
</gene>
<proteinExistence type="predicted"/>
<dbReference type="GO" id="GO:0016301">
    <property type="term" value="F:kinase activity"/>
    <property type="evidence" value="ECO:0007669"/>
    <property type="project" value="UniProtKB-KW"/>
</dbReference>
<dbReference type="RefSeq" id="WP_075326264.1">
    <property type="nucleotide sequence ID" value="NZ_FOOH01000001.1"/>
</dbReference>
<evidence type="ECO:0000313" key="2">
    <source>
        <dbReference type="Proteomes" id="UP000199116"/>
    </source>
</evidence>
<keyword evidence="2" id="KW-1185">Reference proteome</keyword>
<keyword evidence="1" id="KW-0418">Kinase</keyword>
<accession>A0A1I2JX91</accession>
<dbReference type="EMBL" id="FOOH01000001">
    <property type="protein sequence ID" value="SFF58490.1"/>
    <property type="molecule type" value="Genomic_DNA"/>
</dbReference>
<organism evidence="1 2">
    <name type="scientific">Salegentibacter agarivorans</name>
    <dbReference type="NCBI Taxonomy" id="345907"/>
    <lineage>
        <taxon>Bacteria</taxon>
        <taxon>Pseudomonadati</taxon>
        <taxon>Bacteroidota</taxon>
        <taxon>Flavobacteriia</taxon>
        <taxon>Flavobacteriales</taxon>
        <taxon>Flavobacteriaceae</taxon>
        <taxon>Salegentibacter</taxon>
    </lineage>
</organism>
<name>A0A1I2JX91_9FLAO</name>
<dbReference type="Proteomes" id="UP000199116">
    <property type="component" value="Unassembled WGS sequence"/>
</dbReference>
<reference evidence="2" key="1">
    <citation type="submission" date="2016-10" db="EMBL/GenBank/DDBJ databases">
        <authorList>
            <person name="Varghese N."/>
            <person name="Submissions S."/>
        </authorList>
    </citation>
    <scope>NUCLEOTIDE SEQUENCE [LARGE SCALE GENOMIC DNA]</scope>
    <source>
        <strain evidence="2">DSM 23515</strain>
    </source>
</reference>
<dbReference type="Pfam" id="PF06293">
    <property type="entry name" value="Kdo"/>
    <property type="match status" value="1"/>
</dbReference>
<dbReference type="AlphaFoldDB" id="A0A1I2JX91"/>
<protein>
    <submittedName>
        <fullName evidence="1">Lipopolysaccharide kinase (Kdo/WaaP) family protein</fullName>
    </submittedName>
</protein>